<organism evidence="2 3">
    <name type="scientific">Pseudoalteromonas gelatinilytica</name>
    <dbReference type="NCBI Taxonomy" id="1703256"/>
    <lineage>
        <taxon>Bacteria</taxon>
        <taxon>Pseudomonadati</taxon>
        <taxon>Pseudomonadota</taxon>
        <taxon>Gammaproteobacteria</taxon>
        <taxon>Alteromonadales</taxon>
        <taxon>Pseudoalteromonadaceae</taxon>
        <taxon>Pseudoalteromonas</taxon>
    </lineage>
</organism>
<name>A0ABQ1TNU9_9GAMM</name>
<feature type="domain" description="Glycosyltransferase 2-like" evidence="1">
    <location>
        <begin position="5"/>
        <end position="169"/>
    </location>
</feature>
<proteinExistence type="predicted"/>
<evidence type="ECO:0000259" key="1">
    <source>
        <dbReference type="Pfam" id="PF00535"/>
    </source>
</evidence>
<dbReference type="Gene3D" id="3.90.550.10">
    <property type="entry name" value="Spore Coat Polysaccharide Biosynthesis Protein SpsA, Chain A"/>
    <property type="match status" value="1"/>
</dbReference>
<evidence type="ECO:0000313" key="2">
    <source>
        <dbReference type="EMBL" id="GGF00147.1"/>
    </source>
</evidence>
<dbReference type="Proteomes" id="UP000638462">
    <property type="component" value="Unassembled WGS sequence"/>
</dbReference>
<evidence type="ECO:0000313" key="3">
    <source>
        <dbReference type="Proteomes" id="UP000638462"/>
    </source>
</evidence>
<dbReference type="PANTHER" id="PTHR22916">
    <property type="entry name" value="GLYCOSYLTRANSFERASE"/>
    <property type="match status" value="1"/>
</dbReference>
<dbReference type="RefSeq" id="WP_188729480.1">
    <property type="nucleotide sequence ID" value="NZ_BMIT01000009.1"/>
</dbReference>
<sequence>MKYDVLLCTYNGEKYIVEQLKSIIEQTVKPHKVFIGDDQSSDRTVEFAKAFLESTDVKFEIEVNQSRLGYANNFMNQAKKITSEIAFFCDQDDIWLRNKAEIILHAFADKPKTELLFTNAQLVNDGLEHLKHTLWQVLGVNEESTKLTYQDTFLKRNIVTGATMAVRRERLLTCLNTPNASPHDYWLASVCAMKSTISFLPDCLILYRQHSNNVLGANKRGIKEKLKSLLNRDTLKTRRKNNITRLNILKQAIEDNLVDKDSFCKELKYLEHINTLSVSKKLKLTELFKFSKCYRQFDSGYKYLLMDIALCFYDI</sequence>
<dbReference type="InterPro" id="IPR029044">
    <property type="entry name" value="Nucleotide-diphossugar_trans"/>
</dbReference>
<comment type="caution">
    <text evidence="2">The sequence shown here is derived from an EMBL/GenBank/DDBJ whole genome shotgun (WGS) entry which is preliminary data.</text>
</comment>
<dbReference type="SUPFAM" id="SSF53448">
    <property type="entry name" value="Nucleotide-diphospho-sugar transferases"/>
    <property type="match status" value="1"/>
</dbReference>
<gene>
    <name evidence="2" type="ORF">GCM10008027_26290</name>
</gene>
<dbReference type="EMBL" id="BMIT01000009">
    <property type="protein sequence ID" value="GGF00147.1"/>
    <property type="molecule type" value="Genomic_DNA"/>
</dbReference>
<protein>
    <recommendedName>
        <fullName evidence="1">Glycosyltransferase 2-like domain-containing protein</fullName>
    </recommendedName>
</protein>
<dbReference type="Pfam" id="PF00535">
    <property type="entry name" value="Glycos_transf_2"/>
    <property type="match status" value="1"/>
</dbReference>
<accession>A0ABQ1TNU9</accession>
<dbReference type="InterPro" id="IPR001173">
    <property type="entry name" value="Glyco_trans_2-like"/>
</dbReference>
<dbReference type="PANTHER" id="PTHR22916:SF3">
    <property type="entry name" value="UDP-GLCNAC:BETAGAL BETA-1,3-N-ACETYLGLUCOSAMINYLTRANSFERASE-LIKE PROTEIN 1"/>
    <property type="match status" value="1"/>
</dbReference>
<keyword evidence="3" id="KW-1185">Reference proteome</keyword>
<reference evidence="3" key="1">
    <citation type="journal article" date="2019" name="Int. J. Syst. Evol. Microbiol.">
        <title>The Global Catalogue of Microorganisms (GCM) 10K type strain sequencing project: providing services to taxonomists for standard genome sequencing and annotation.</title>
        <authorList>
            <consortium name="The Broad Institute Genomics Platform"/>
            <consortium name="The Broad Institute Genome Sequencing Center for Infectious Disease"/>
            <person name="Wu L."/>
            <person name="Ma J."/>
        </authorList>
    </citation>
    <scope>NUCLEOTIDE SEQUENCE [LARGE SCALE GENOMIC DNA]</scope>
    <source>
        <strain evidence="3">CGMCC 1.15394</strain>
    </source>
</reference>